<dbReference type="CDD" id="cd02856">
    <property type="entry name" value="E_set_GDE_Isoamylase_N"/>
    <property type="match status" value="1"/>
</dbReference>
<gene>
    <name evidence="6" type="primary">glgX</name>
    <name evidence="6" type="ORF">H7965_05120</name>
</gene>
<dbReference type="AlphaFoldDB" id="A0A9X0QWA9"/>
<dbReference type="InterPro" id="IPR006047">
    <property type="entry name" value="GH13_cat_dom"/>
</dbReference>
<dbReference type="NCBIfam" id="TIGR02100">
    <property type="entry name" value="glgX_debranch"/>
    <property type="match status" value="1"/>
</dbReference>
<dbReference type="Proteomes" id="UP000600101">
    <property type="component" value="Unassembled WGS sequence"/>
</dbReference>
<reference evidence="6" key="1">
    <citation type="submission" date="2020-08" db="EMBL/GenBank/DDBJ databases">
        <authorList>
            <person name="Hu Y."/>
            <person name="Nguyen S.V."/>
            <person name="Li F."/>
            <person name="Fanning S."/>
        </authorList>
    </citation>
    <scope>NUCLEOTIDE SEQUENCE</scope>
    <source>
        <strain evidence="6">SYSU D8009</strain>
    </source>
</reference>
<dbReference type="InterPro" id="IPR004193">
    <property type="entry name" value="Glyco_hydro_13_N"/>
</dbReference>
<proteinExistence type="inferred from homology"/>
<keyword evidence="7" id="KW-1185">Reference proteome</keyword>
<dbReference type="SUPFAM" id="SSF51445">
    <property type="entry name" value="(Trans)glycosidases"/>
    <property type="match status" value="1"/>
</dbReference>
<dbReference type="PANTHER" id="PTHR43002">
    <property type="entry name" value="GLYCOGEN DEBRANCHING ENZYME"/>
    <property type="match status" value="1"/>
</dbReference>
<dbReference type="InterPro" id="IPR044505">
    <property type="entry name" value="GlgX_Isoamylase_N_E_set"/>
</dbReference>
<dbReference type="CDD" id="cd11326">
    <property type="entry name" value="AmyAc_Glg_debranch"/>
    <property type="match status" value="1"/>
</dbReference>
<dbReference type="GO" id="GO:0004135">
    <property type="term" value="F:amylo-alpha-1,6-glucosidase activity"/>
    <property type="evidence" value="ECO:0007669"/>
    <property type="project" value="InterPro"/>
</dbReference>
<feature type="compositionally biased region" description="Basic and acidic residues" evidence="4">
    <location>
        <begin position="451"/>
        <end position="463"/>
    </location>
</feature>
<feature type="region of interest" description="Disordered" evidence="4">
    <location>
        <begin position="451"/>
        <end position="474"/>
    </location>
</feature>
<feature type="domain" description="Glycosyl hydrolase family 13 catalytic" evidence="5">
    <location>
        <begin position="149"/>
        <end position="549"/>
    </location>
</feature>
<evidence type="ECO:0000256" key="3">
    <source>
        <dbReference type="ARBA" id="ARBA00023295"/>
    </source>
</evidence>
<dbReference type="Pfam" id="PF02922">
    <property type="entry name" value="CBM_48"/>
    <property type="match status" value="1"/>
</dbReference>
<dbReference type="Gene3D" id="2.60.40.10">
    <property type="entry name" value="Immunoglobulins"/>
    <property type="match status" value="1"/>
</dbReference>
<sequence>MPDLNEGTPAQPGVTADAAGVNVAVVAPDATLVEFCLFDATGDTELARYPLPARSGEVWHGYFSGIAPGARYGLRAHGAWAPEAGQRFDPAKLLVDPWARALDRPFRFDPRLCLRGAETAHLVPKAIVVAEVPPPAPPPPRPGPRVIYELHVRGFTRLHPAIPEPVRGTFAALAHPAAIAYLRALGVTHVEVMPLAAGIDERHLPPLGLGNYWNYNPVALLVPDARLAPGGMAEIRAAVEALREAGIGVILDVVFNHTGESDAEGPTLSLRGLADAAFHRLLPGGVYANDAGTGNALALDRPWPLWLAMDAMRHWVLHAGVDGFRLDLGVTLGRRDSGFDPQAPLLTAMRQDPLLRDRIIIAEPWDIGPGGYRLGEFPAGWGEWNDRFRDTARRFWRGDPGQAGELATRLAGSADIFRAGRRVSDSVNYITAHDGFTLADLVSYAERRNQANGEAGRDGHPENHSWNGGVEGPSDDPVIRARRAADARAMLATLLLARGTPMLGMGDEAGRSQHGNNNAYAQDNAISWFDWAGIDTVLRDFTARLVRARLAHPALTADRPLTGLPQDATGIPDVAWRHLDGRSKQAEHWGEARSLVAVLHAAGDRVAVALHGAEQTAALVLPPPRPGFRWRLLADSADPMRCGVMGESLAVAPRSVLLLAEEAFG</sequence>
<organism evidence="6 7">
    <name type="scientific">Siccirubricoccus deserti</name>
    <dbReference type="NCBI Taxonomy" id="2013562"/>
    <lineage>
        <taxon>Bacteria</taxon>
        <taxon>Pseudomonadati</taxon>
        <taxon>Pseudomonadota</taxon>
        <taxon>Alphaproteobacteria</taxon>
        <taxon>Acetobacterales</taxon>
        <taxon>Roseomonadaceae</taxon>
        <taxon>Siccirubricoccus</taxon>
    </lineage>
</organism>
<evidence type="ECO:0000313" key="7">
    <source>
        <dbReference type="Proteomes" id="UP000600101"/>
    </source>
</evidence>
<dbReference type="InterPro" id="IPR013783">
    <property type="entry name" value="Ig-like_fold"/>
</dbReference>
<dbReference type="SMART" id="SM00642">
    <property type="entry name" value="Aamy"/>
    <property type="match status" value="1"/>
</dbReference>
<evidence type="ECO:0000256" key="4">
    <source>
        <dbReference type="SAM" id="MobiDB-lite"/>
    </source>
</evidence>
<keyword evidence="3" id="KW-0326">Glycosidase</keyword>
<protein>
    <submittedName>
        <fullName evidence="6">Glycogen debranching protein GlgX</fullName>
    </submittedName>
</protein>
<dbReference type="RefSeq" id="WP_186769473.1">
    <property type="nucleotide sequence ID" value="NZ_JACOMF010000004.1"/>
</dbReference>
<dbReference type="InterPro" id="IPR013780">
    <property type="entry name" value="Glyco_hydro_b"/>
</dbReference>
<dbReference type="Gene3D" id="3.20.20.80">
    <property type="entry name" value="Glycosidases"/>
    <property type="match status" value="1"/>
</dbReference>
<dbReference type="SUPFAM" id="SSF81296">
    <property type="entry name" value="E set domains"/>
    <property type="match status" value="1"/>
</dbReference>
<name>A0A9X0QWA9_9PROT</name>
<accession>A0A9X0QWA9</accession>
<dbReference type="GO" id="GO:0005980">
    <property type="term" value="P:glycogen catabolic process"/>
    <property type="evidence" value="ECO:0007669"/>
    <property type="project" value="InterPro"/>
</dbReference>
<comment type="similarity">
    <text evidence="1">Belongs to the glycosyl hydrolase 13 family.</text>
</comment>
<evidence type="ECO:0000259" key="5">
    <source>
        <dbReference type="SMART" id="SM00642"/>
    </source>
</evidence>
<dbReference type="EMBL" id="JACOMF010000004">
    <property type="protein sequence ID" value="MBC4014700.1"/>
    <property type="molecule type" value="Genomic_DNA"/>
</dbReference>
<evidence type="ECO:0000313" key="6">
    <source>
        <dbReference type="EMBL" id="MBC4014700.1"/>
    </source>
</evidence>
<dbReference type="InterPro" id="IPR011837">
    <property type="entry name" value="Glycogen_debranch_GlgX"/>
</dbReference>
<keyword evidence="2" id="KW-0378">Hydrolase</keyword>
<comment type="caution">
    <text evidence="6">The sequence shown here is derived from an EMBL/GenBank/DDBJ whole genome shotgun (WGS) entry which is preliminary data.</text>
</comment>
<dbReference type="Gene3D" id="2.60.40.1180">
    <property type="entry name" value="Golgi alpha-mannosidase II"/>
    <property type="match status" value="1"/>
</dbReference>
<evidence type="ECO:0000256" key="1">
    <source>
        <dbReference type="ARBA" id="ARBA00008061"/>
    </source>
</evidence>
<dbReference type="SUPFAM" id="SSF51011">
    <property type="entry name" value="Glycosyl hydrolase domain"/>
    <property type="match status" value="1"/>
</dbReference>
<evidence type="ECO:0000256" key="2">
    <source>
        <dbReference type="ARBA" id="ARBA00022801"/>
    </source>
</evidence>
<dbReference type="InterPro" id="IPR014756">
    <property type="entry name" value="Ig_E-set"/>
</dbReference>
<dbReference type="InterPro" id="IPR017853">
    <property type="entry name" value="GH"/>
</dbReference>